<name>A0A0P0ZB19_9HYPH</name>
<dbReference type="OrthoDB" id="9777859at2"/>
<dbReference type="AlphaFoldDB" id="A0A0P0ZB19"/>
<organism evidence="3">
    <name type="scientific">Fulvimarina pelagi</name>
    <dbReference type="NCBI Taxonomy" id="217511"/>
    <lineage>
        <taxon>Bacteria</taxon>
        <taxon>Pseudomonadati</taxon>
        <taxon>Pseudomonadota</taxon>
        <taxon>Alphaproteobacteria</taxon>
        <taxon>Hyphomicrobiales</taxon>
        <taxon>Aurantimonadaceae</taxon>
        <taxon>Fulvimarina</taxon>
    </lineage>
</organism>
<dbReference type="PANTHER" id="PTHR11895:SF7">
    <property type="entry name" value="GLUTAMYL-TRNA(GLN) AMIDOTRANSFERASE SUBUNIT A, MITOCHONDRIAL"/>
    <property type="match status" value="1"/>
</dbReference>
<dbReference type="GO" id="GO:0016740">
    <property type="term" value="F:transferase activity"/>
    <property type="evidence" value="ECO:0007669"/>
    <property type="project" value="UniProtKB-KW"/>
</dbReference>
<accession>A0A0P0ZB19</accession>
<dbReference type="Pfam" id="PF01425">
    <property type="entry name" value="Amidase"/>
    <property type="match status" value="2"/>
</dbReference>
<dbReference type="Gene3D" id="3.90.1300.10">
    <property type="entry name" value="Amidase signature (AS) domain"/>
    <property type="match status" value="1"/>
</dbReference>
<dbReference type="RefSeq" id="WP_081448287.1">
    <property type="nucleotide sequence ID" value="NZ_BBWO01000005.1"/>
</dbReference>
<dbReference type="InterPro" id="IPR036928">
    <property type="entry name" value="AS_sf"/>
</dbReference>
<evidence type="ECO:0000313" key="3">
    <source>
        <dbReference type="EMBL" id="BAT31550.1"/>
    </source>
</evidence>
<keyword evidence="3" id="KW-0808">Transferase</keyword>
<dbReference type="InterPro" id="IPR023631">
    <property type="entry name" value="Amidase_dom"/>
</dbReference>
<evidence type="ECO:0000259" key="2">
    <source>
        <dbReference type="Pfam" id="PF01425"/>
    </source>
</evidence>
<evidence type="ECO:0000256" key="1">
    <source>
        <dbReference type="ARBA" id="ARBA00009199"/>
    </source>
</evidence>
<feature type="domain" description="Amidase" evidence="2">
    <location>
        <begin position="165"/>
        <end position="404"/>
    </location>
</feature>
<comment type="similarity">
    <text evidence="1">Belongs to the amidase family.</text>
</comment>
<sequence>MSRMPEPLDLPVAVLRERLVTGAARCNQVCDNVLKRLARAEGVEDALAWIDDTYARRVAESRDALRGRGRALGSLHGIPIVLDDACDMERVPSKRGFDALDRSLGERDASLTALLRSAGALLFAKSAIPALRVGEGTTGATTLLAKRCFPLAVTVEARGEMIRAAARSSLFAYRPSAGMVPQSGLFRIAPTLDNVAVLAIDLEGLALLVDALVGQEPLSASEPKPHPQLGKALKTPPPVTPTIGFVSDDRDAAKAPLDELMGALGRNAFQTPLPEVFAEAVPQSERIFTAEAAKSLAPYRRRYAEAAPETLEKIVDVGESLSAVDYLRALDWRPVLKSGLDEVLSRCDVVASIGPIENETSATFDETLLAFVGLPFMTLPLLETSDGSPLGLTLAAKHGEDARLMRTAAWLLKKLEGQLD</sequence>
<dbReference type="EMBL" id="LC066397">
    <property type="protein sequence ID" value="BAT31550.1"/>
    <property type="molecule type" value="Genomic_DNA"/>
</dbReference>
<dbReference type="SUPFAM" id="SSF75304">
    <property type="entry name" value="Amidase signature (AS) enzymes"/>
    <property type="match status" value="1"/>
</dbReference>
<feature type="domain" description="Amidase" evidence="2">
    <location>
        <begin position="32"/>
        <end position="137"/>
    </location>
</feature>
<proteinExistence type="inferred from homology"/>
<reference evidence="3" key="1">
    <citation type="journal article" date="2015" name="Proc. Natl. Acad. Sci. U.S.A.">
        <title>Bacterial clade with the ribosomal RNA operon on a small plasmid rather than the chromosome.</title>
        <authorList>
            <person name="Anda M."/>
            <person name="Ohtsubo Y."/>
            <person name="Okubo T."/>
            <person name="Sugawara M."/>
            <person name="Nagata Y."/>
            <person name="Tsuda M."/>
            <person name="Minamisawa K."/>
            <person name="Mitsui H."/>
        </authorList>
    </citation>
    <scope>NUCLEOTIDE SEQUENCE</scope>
    <source>
        <strain evidence="3">DSM 15513</strain>
    </source>
</reference>
<protein>
    <submittedName>
        <fullName evidence="3">Asp-tRNA Asn/Glu-tRNA Gln amidotransferase subunit A</fullName>
    </submittedName>
</protein>
<dbReference type="InterPro" id="IPR000120">
    <property type="entry name" value="Amidase"/>
</dbReference>
<dbReference type="PANTHER" id="PTHR11895">
    <property type="entry name" value="TRANSAMIDASE"/>
    <property type="match status" value="1"/>
</dbReference>